<accession>V4J5H9</accession>
<gene>
    <name evidence="2" type="ORF">PL2TA16_01711</name>
</gene>
<evidence type="ECO:0000256" key="1">
    <source>
        <dbReference type="SAM" id="Phobius"/>
    </source>
</evidence>
<feature type="transmembrane region" description="Helical" evidence="1">
    <location>
        <begin position="125"/>
        <end position="145"/>
    </location>
</feature>
<protein>
    <submittedName>
        <fullName evidence="2">Uncharacterized protein</fullName>
    </submittedName>
</protein>
<feature type="transmembrane region" description="Helical" evidence="1">
    <location>
        <begin position="86"/>
        <end position="105"/>
    </location>
</feature>
<reference evidence="2 3" key="1">
    <citation type="submission" date="2013-07" db="EMBL/GenBank/DDBJ databases">
        <title>Draft genome sequence of Pseudoalteromonas luteoviolacea 2ta16.</title>
        <authorList>
            <person name="Allen E.E."/>
            <person name="Azam F."/>
            <person name="Podell S."/>
        </authorList>
    </citation>
    <scope>NUCLEOTIDE SEQUENCE [LARGE SCALE GENOMIC DNA]</scope>
    <source>
        <strain evidence="2 3">2ta16</strain>
    </source>
</reference>
<keyword evidence="1" id="KW-0472">Membrane</keyword>
<dbReference type="AlphaFoldDB" id="V4J5H9"/>
<feature type="transmembrane region" description="Helical" evidence="1">
    <location>
        <begin position="56"/>
        <end position="74"/>
    </location>
</feature>
<organism evidence="2 3">
    <name type="scientific">Pseudoalteromonas luteoviolacea (strain 2ta16)</name>
    <dbReference type="NCBI Taxonomy" id="1353533"/>
    <lineage>
        <taxon>Bacteria</taxon>
        <taxon>Pseudomonadati</taxon>
        <taxon>Pseudomonadota</taxon>
        <taxon>Gammaproteobacteria</taxon>
        <taxon>Alteromonadales</taxon>
        <taxon>Pseudoalteromonadaceae</taxon>
        <taxon>Pseudoalteromonas</taxon>
    </lineage>
</organism>
<keyword evidence="1" id="KW-1133">Transmembrane helix</keyword>
<name>V4J5H9_PSEL2</name>
<keyword evidence="1" id="KW-0812">Transmembrane</keyword>
<sequence length="146" mass="16448">MRFYKCTNIHCCEQVAYREDKAKKSHYRCLRCMGRLEECAIQYHELKLGKFFEDNALLVNVLFSTVMALVISIISPSDFGGYIHSIYVQFIATLCLILVFHLGGYSSALSVLEKEPLDVENNLRSLKSCILASLGTALVSVAIIFN</sequence>
<evidence type="ECO:0000313" key="3">
    <source>
        <dbReference type="Proteomes" id="UP000017820"/>
    </source>
</evidence>
<proteinExistence type="predicted"/>
<comment type="caution">
    <text evidence="2">The sequence shown here is derived from an EMBL/GenBank/DDBJ whole genome shotgun (WGS) entry which is preliminary data.</text>
</comment>
<evidence type="ECO:0000313" key="2">
    <source>
        <dbReference type="EMBL" id="ESP90607.1"/>
    </source>
</evidence>
<dbReference type="Proteomes" id="UP000017820">
    <property type="component" value="Unassembled WGS sequence"/>
</dbReference>
<dbReference type="EMBL" id="AUSV01000134">
    <property type="protein sequence ID" value="ESP90607.1"/>
    <property type="molecule type" value="Genomic_DNA"/>
</dbReference>